<dbReference type="Gene3D" id="3.40.920.10">
    <property type="entry name" value="Pyruvate-ferredoxin oxidoreductase, PFOR, domain III"/>
    <property type="match status" value="1"/>
</dbReference>
<gene>
    <name evidence="3" type="ORF">CNECB9_4570005</name>
</gene>
<evidence type="ECO:0000313" key="3">
    <source>
        <dbReference type="EMBL" id="SCU86337.1"/>
    </source>
</evidence>
<sequence length="417" mass="45155">MPTSDFTSQPDWSADEAGLRQRLSGARGVRVEFVDVAALAQQLLGDAILCNMLLLGYAWQKGVIPVRRAAMEKAIELNGVATGTNHKAFALGRWLAHDPAAVRRLLAPAQVVQFPKRADGPLGELIEDRARRLVDYQNAALATRYRARIEAVRRMLAGRSDAQALLREVAAQYYRVLAVKDEYEVARLYSRPAFMQSLRDAFDGDFKVSFHLAGGPFGKLDKVTGKIGKTAVGAWIRPAFRLLAGARFLRGHRLDPFARGAEAVLNRRVLAAYEADLDLLGQAAAQWPAERLQALLGWPACAVTATCANGRRRRALPYGTGHATSGAAMPAGSDNGIRAMSYAGRRRAAQSIGLAIWTAAVATRQQTPSGSQCQKRSAREDLLCNLHSFFWAEGIQVPPTSVYFAPRGGAVGSSSGS</sequence>
<evidence type="ECO:0000256" key="1">
    <source>
        <dbReference type="ARBA" id="ARBA00023002"/>
    </source>
</evidence>
<feature type="domain" description="DUF6537" evidence="2">
    <location>
        <begin position="123"/>
        <end position="289"/>
    </location>
</feature>
<name>A0A1K0IMB7_CUPNE</name>
<accession>A0A1K0IMB7</accession>
<dbReference type="InterPro" id="IPR046667">
    <property type="entry name" value="DUF6537"/>
</dbReference>
<dbReference type="InterPro" id="IPR002869">
    <property type="entry name" value="Pyrv_flavodox_OxRed_cen"/>
</dbReference>
<dbReference type="EMBL" id="FMSH01000398">
    <property type="protein sequence ID" value="SCU86337.1"/>
    <property type="molecule type" value="Genomic_DNA"/>
</dbReference>
<dbReference type="Pfam" id="PF20169">
    <property type="entry name" value="DUF6537"/>
    <property type="match status" value="1"/>
</dbReference>
<proteinExistence type="predicted"/>
<keyword evidence="3" id="KW-0670">Pyruvate</keyword>
<organism evidence="3">
    <name type="scientific">Cupriavidus necator</name>
    <name type="common">Alcaligenes eutrophus</name>
    <name type="synonym">Ralstonia eutropha</name>
    <dbReference type="NCBI Taxonomy" id="106590"/>
    <lineage>
        <taxon>Bacteria</taxon>
        <taxon>Pseudomonadati</taxon>
        <taxon>Pseudomonadota</taxon>
        <taxon>Betaproteobacteria</taxon>
        <taxon>Burkholderiales</taxon>
        <taxon>Burkholderiaceae</taxon>
        <taxon>Cupriavidus</taxon>
    </lineage>
</organism>
<keyword evidence="1" id="KW-0560">Oxidoreductase</keyword>
<dbReference type="AlphaFoldDB" id="A0A1K0IMB7"/>
<protein>
    <submittedName>
        <fullName evidence="3">Pyruvate ferredoxin/flavodoxin oxidoreductase (Modular protein)</fullName>
    </submittedName>
</protein>
<dbReference type="GO" id="GO:0016491">
    <property type="term" value="F:oxidoreductase activity"/>
    <property type="evidence" value="ECO:0007669"/>
    <property type="project" value="UniProtKB-KW"/>
</dbReference>
<reference evidence="3" key="1">
    <citation type="submission" date="2016-09" db="EMBL/GenBank/DDBJ databases">
        <authorList>
            <person name="Capua I."/>
            <person name="De Benedictis P."/>
            <person name="Joannis T."/>
            <person name="Lombin L.H."/>
            <person name="Cattoli G."/>
        </authorList>
    </citation>
    <scope>NUCLEOTIDE SEQUENCE</scope>
    <source>
        <strain evidence="3">B9</strain>
    </source>
</reference>
<evidence type="ECO:0000259" key="2">
    <source>
        <dbReference type="Pfam" id="PF20169"/>
    </source>
</evidence>